<dbReference type="Pfam" id="PF01381">
    <property type="entry name" value="HTH_3"/>
    <property type="match status" value="1"/>
</dbReference>
<organism evidence="4 5">
    <name type="scientific">Aquirhabdus parva</name>
    <dbReference type="NCBI Taxonomy" id="2283318"/>
    <lineage>
        <taxon>Bacteria</taxon>
        <taxon>Pseudomonadati</taxon>
        <taxon>Pseudomonadota</taxon>
        <taxon>Gammaproteobacteria</taxon>
        <taxon>Moraxellales</taxon>
        <taxon>Moraxellaceae</taxon>
        <taxon>Aquirhabdus</taxon>
    </lineage>
</organism>
<evidence type="ECO:0000256" key="1">
    <source>
        <dbReference type="ARBA" id="ARBA00023125"/>
    </source>
</evidence>
<dbReference type="PANTHER" id="PTHR46797">
    <property type="entry name" value="HTH-TYPE TRANSCRIPTIONAL REGULATOR"/>
    <property type="match status" value="1"/>
</dbReference>
<dbReference type="InterPro" id="IPR010982">
    <property type="entry name" value="Lambda_DNA-bd_dom_sf"/>
</dbReference>
<dbReference type="SMART" id="SM00530">
    <property type="entry name" value="HTH_XRE"/>
    <property type="match status" value="1"/>
</dbReference>
<dbReference type="Gene3D" id="1.10.260.40">
    <property type="entry name" value="lambda repressor-like DNA-binding domains"/>
    <property type="match status" value="1"/>
</dbReference>
<dbReference type="InterPro" id="IPR025698">
    <property type="entry name" value="2TM_dom"/>
</dbReference>
<dbReference type="Proteomes" id="UP000253940">
    <property type="component" value="Chromosome"/>
</dbReference>
<dbReference type="GO" id="GO:0003677">
    <property type="term" value="F:DNA binding"/>
    <property type="evidence" value="ECO:0007669"/>
    <property type="project" value="UniProtKB-KW"/>
</dbReference>
<dbReference type="PANTHER" id="PTHR46797:SF1">
    <property type="entry name" value="METHYLPHOSPHONATE SYNTHASE"/>
    <property type="match status" value="1"/>
</dbReference>
<sequence>MLIQKLRLQRGWSQQQLAELSGLSVRTIQRIEQGQTASTESLKSLAAVFEIDFSSIHTEDTMSDPSHAQETQHALNRGVSLDEELAFRHVQDLKRFYLHLIRYVLVISMLAVINFVTNPHVLWVLWVALWWGVAILFHAARVFMLFPFFDAKWEKKQVEKRLGRSL</sequence>
<dbReference type="InterPro" id="IPR001387">
    <property type="entry name" value="Cro/C1-type_HTH"/>
</dbReference>
<keyword evidence="2" id="KW-0472">Membrane</keyword>
<reference evidence="4 5" key="1">
    <citation type="submission" date="2018-07" db="EMBL/GenBank/DDBJ databases">
        <title>Genome sequencing of Moraxellaceae gen. HYN0046.</title>
        <authorList>
            <person name="Kim M."/>
            <person name="Yi H."/>
        </authorList>
    </citation>
    <scope>NUCLEOTIDE SEQUENCE [LARGE SCALE GENOMIC DNA]</scope>
    <source>
        <strain evidence="4 5">HYN0046</strain>
    </source>
</reference>
<dbReference type="KEGG" id="mbah:HYN46_13150"/>
<keyword evidence="1" id="KW-0238">DNA-binding</keyword>
<dbReference type="CDD" id="cd00093">
    <property type="entry name" value="HTH_XRE"/>
    <property type="match status" value="1"/>
</dbReference>
<evidence type="ECO:0000313" key="5">
    <source>
        <dbReference type="Proteomes" id="UP000253940"/>
    </source>
</evidence>
<dbReference type="AlphaFoldDB" id="A0A345P8T4"/>
<dbReference type="RefSeq" id="WP_114899801.1">
    <property type="nucleotide sequence ID" value="NZ_CP031222.1"/>
</dbReference>
<dbReference type="GO" id="GO:0003700">
    <property type="term" value="F:DNA-binding transcription factor activity"/>
    <property type="evidence" value="ECO:0007669"/>
    <property type="project" value="TreeGrafter"/>
</dbReference>
<dbReference type="SUPFAM" id="SSF47413">
    <property type="entry name" value="lambda repressor-like DNA-binding domains"/>
    <property type="match status" value="1"/>
</dbReference>
<accession>A0A345P8T4</accession>
<protein>
    <submittedName>
        <fullName evidence="4">Helix-turn-helix domain-containing protein</fullName>
    </submittedName>
</protein>
<gene>
    <name evidence="4" type="ORF">HYN46_13150</name>
</gene>
<evidence type="ECO:0000313" key="4">
    <source>
        <dbReference type="EMBL" id="AXI03693.1"/>
    </source>
</evidence>
<evidence type="ECO:0000256" key="2">
    <source>
        <dbReference type="SAM" id="Phobius"/>
    </source>
</evidence>
<evidence type="ECO:0000259" key="3">
    <source>
        <dbReference type="PROSITE" id="PS50943"/>
    </source>
</evidence>
<feature type="transmembrane region" description="Helical" evidence="2">
    <location>
        <begin position="96"/>
        <end position="117"/>
    </location>
</feature>
<proteinExistence type="predicted"/>
<dbReference type="InterPro" id="IPR050807">
    <property type="entry name" value="TransReg_Diox_bact_type"/>
</dbReference>
<keyword evidence="5" id="KW-1185">Reference proteome</keyword>
<keyword evidence="2" id="KW-0812">Transmembrane</keyword>
<dbReference type="EMBL" id="CP031222">
    <property type="protein sequence ID" value="AXI03693.1"/>
    <property type="molecule type" value="Genomic_DNA"/>
</dbReference>
<dbReference type="Pfam" id="PF13239">
    <property type="entry name" value="2TM"/>
    <property type="match status" value="1"/>
</dbReference>
<name>A0A345P8T4_9GAMM</name>
<feature type="domain" description="HTH cro/C1-type" evidence="3">
    <location>
        <begin position="3"/>
        <end position="56"/>
    </location>
</feature>
<dbReference type="PROSITE" id="PS50943">
    <property type="entry name" value="HTH_CROC1"/>
    <property type="match status" value="1"/>
</dbReference>
<dbReference type="GO" id="GO:0005829">
    <property type="term" value="C:cytosol"/>
    <property type="evidence" value="ECO:0007669"/>
    <property type="project" value="TreeGrafter"/>
</dbReference>
<feature type="transmembrane region" description="Helical" evidence="2">
    <location>
        <begin position="123"/>
        <end position="146"/>
    </location>
</feature>
<dbReference type="OrthoDB" id="21915at2"/>
<keyword evidence="2" id="KW-1133">Transmembrane helix</keyword>